<dbReference type="InterPro" id="IPR027417">
    <property type="entry name" value="P-loop_NTPase"/>
</dbReference>
<dbReference type="PANTHER" id="PTHR10344">
    <property type="entry name" value="THYMIDYLATE KINASE"/>
    <property type="match status" value="1"/>
</dbReference>
<dbReference type="PANTHER" id="PTHR10344:SF4">
    <property type="entry name" value="UMP-CMP KINASE 2, MITOCHONDRIAL"/>
    <property type="match status" value="1"/>
</dbReference>
<evidence type="ECO:0000256" key="1">
    <source>
        <dbReference type="ARBA" id="ARBA00004992"/>
    </source>
</evidence>
<protein>
    <recommendedName>
        <fullName evidence="3">dTMP kinase</fullName>
        <ecNumber evidence="3">2.7.4.9</ecNumber>
    </recommendedName>
</protein>
<dbReference type="GO" id="GO:0006227">
    <property type="term" value="P:dUDP biosynthetic process"/>
    <property type="evidence" value="ECO:0007669"/>
    <property type="project" value="TreeGrafter"/>
</dbReference>
<keyword evidence="6" id="KW-0547">Nucleotide-binding</keyword>
<evidence type="ECO:0000256" key="3">
    <source>
        <dbReference type="ARBA" id="ARBA00012980"/>
    </source>
</evidence>
<dbReference type="EMBL" id="KF623294">
    <property type="protein sequence ID" value="AGX01923.1"/>
    <property type="molecule type" value="Genomic_DNA"/>
</dbReference>
<dbReference type="KEGG" id="vg:18501091"/>
<organism evidence="12 13">
    <name type="scientific">Erwinia phage PhiEaH1</name>
    <dbReference type="NCBI Taxonomy" id="1401669"/>
    <lineage>
        <taxon>Viruses</taxon>
        <taxon>Duplodnaviria</taxon>
        <taxon>Heunggongvirae</taxon>
        <taxon>Uroviricota</taxon>
        <taxon>Caudoviricetes</taxon>
        <taxon>Chimalliviridae</taxon>
        <taxon>Iapetusvirus</taxon>
        <taxon>Iapetusvirus EaH1</taxon>
    </lineage>
</organism>
<evidence type="ECO:0000256" key="7">
    <source>
        <dbReference type="ARBA" id="ARBA00022777"/>
    </source>
</evidence>
<name>W8D0J5_9CAUD</name>
<proteinExistence type="inferred from homology"/>
<dbReference type="Proteomes" id="UP000204235">
    <property type="component" value="Segment"/>
</dbReference>
<comment type="pathway">
    <text evidence="1">Pyrimidine metabolism; dTTP biosynthesis.</text>
</comment>
<feature type="region of interest" description="Disordered" evidence="10">
    <location>
        <begin position="226"/>
        <end position="249"/>
    </location>
</feature>
<dbReference type="InterPro" id="IPR018094">
    <property type="entry name" value="Thymidylate_kinase"/>
</dbReference>
<dbReference type="GO" id="GO:0005524">
    <property type="term" value="F:ATP binding"/>
    <property type="evidence" value="ECO:0007669"/>
    <property type="project" value="UniProtKB-KW"/>
</dbReference>
<evidence type="ECO:0000256" key="6">
    <source>
        <dbReference type="ARBA" id="ARBA00022741"/>
    </source>
</evidence>
<dbReference type="SUPFAM" id="SSF52540">
    <property type="entry name" value="P-loop containing nucleoside triphosphate hydrolases"/>
    <property type="match status" value="1"/>
</dbReference>
<dbReference type="Pfam" id="PF02223">
    <property type="entry name" value="Thymidylate_kin"/>
    <property type="match status" value="1"/>
</dbReference>
<dbReference type="HAMAP" id="MF_00165">
    <property type="entry name" value="Thymidylate_kinase"/>
    <property type="match status" value="1"/>
</dbReference>
<keyword evidence="4" id="KW-0808">Transferase</keyword>
<keyword evidence="5" id="KW-0545">Nucleotide biosynthesis</keyword>
<dbReference type="NCBIfam" id="TIGR00041">
    <property type="entry name" value="DTMP_kinase"/>
    <property type="match status" value="1"/>
</dbReference>
<evidence type="ECO:0000259" key="11">
    <source>
        <dbReference type="Pfam" id="PF02223"/>
    </source>
</evidence>
<dbReference type="GO" id="GO:0006233">
    <property type="term" value="P:dTDP biosynthetic process"/>
    <property type="evidence" value="ECO:0007669"/>
    <property type="project" value="InterPro"/>
</dbReference>
<dbReference type="CDD" id="cd01672">
    <property type="entry name" value="TMPK"/>
    <property type="match status" value="1"/>
</dbReference>
<comment type="similarity">
    <text evidence="2">Belongs to the thymidylate kinase family.</text>
</comment>
<evidence type="ECO:0000313" key="13">
    <source>
        <dbReference type="Proteomes" id="UP000204235"/>
    </source>
</evidence>
<evidence type="ECO:0000256" key="10">
    <source>
        <dbReference type="SAM" id="MobiDB-lite"/>
    </source>
</evidence>
<dbReference type="GO" id="GO:0004798">
    <property type="term" value="F:dTMP kinase activity"/>
    <property type="evidence" value="ECO:0007669"/>
    <property type="project" value="UniProtKB-EC"/>
</dbReference>
<evidence type="ECO:0000256" key="2">
    <source>
        <dbReference type="ARBA" id="ARBA00009776"/>
    </source>
</evidence>
<comment type="catalytic activity">
    <reaction evidence="9">
        <text>dTMP + ATP = dTDP + ADP</text>
        <dbReference type="Rhea" id="RHEA:13517"/>
        <dbReference type="ChEBI" id="CHEBI:30616"/>
        <dbReference type="ChEBI" id="CHEBI:58369"/>
        <dbReference type="ChEBI" id="CHEBI:63528"/>
        <dbReference type="ChEBI" id="CHEBI:456216"/>
        <dbReference type="EC" id="2.7.4.9"/>
    </reaction>
</comment>
<feature type="domain" description="Thymidylate kinase-like" evidence="11">
    <location>
        <begin position="11"/>
        <end position="210"/>
    </location>
</feature>
<dbReference type="RefSeq" id="YP_009010254.1">
    <property type="nucleotide sequence ID" value="NC_023610.1"/>
</dbReference>
<sequence length="249" mass="27999">MDKLIPFFLDIEGLDGAGKTTLRNLISVALQDQGYDVILAREPGGTPLAEQFRDLVKYGQSKYNEPMTEQTRLCLLNASRSQHLEHVIRPHLAKGSVVLCDRFFWSTLAYTDPETYELAQQLHVLLGNDLEPDLIIYLDLDHKTSLARRKAQEDAHWEELFPGVPRRDEPCDIEAKLDTRYESARLVYQNLAANAPNAVTLDARQPMSTVFAKAMEAISKVQARLNENESKRAVTSETDDAGRLGDSAQ</sequence>
<dbReference type="UniPathway" id="UPA00575"/>
<dbReference type="Gene3D" id="3.40.50.300">
    <property type="entry name" value="P-loop containing nucleotide triphosphate hydrolases"/>
    <property type="match status" value="1"/>
</dbReference>
<evidence type="ECO:0000256" key="4">
    <source>
        <dbReference type="ARBA" id="ARBA00022679"/>
    </source>
</evidence>
<evidence type="ECO:0000256" key="9">
    <source>
        <dbReference type="ARBA" id="ARBA00048743"/>
    </source>
</evidence>
<evidence type="ECO:0000313" key="12">
    <source>
        <dbReference type="EMBL" id="AGX01923.1"/>
    </source>
</evidence>
<keyword evidence="7 12" id="KW-0418">Kinase</keyword>
<keyword evidence="13" id="KW-1185">Reference proteome</keyword>
<dbReference type="GeneID" id="18501091"/>
<gene>
    <name evidence="12" type="primary">tmk</name>
</gene>
<accession>W8D0J5</accession>
<dbReference type="InterPro" id="IPR039430">
    <property type="entry name" value="Thymidylate_kin-like_dom"/>
</dbReference>
<evidence type="ECO:0000256" key="8">
    <source>
        <dbReference type="ARBA" id="ARBA00022840"/>
    </source>
</evidence>
<dbReference type="EC" id="2.7.4.9" evidence="3"/>
<reference evidence="12 13" key="1">
    <citation type="journal article" date="2014" name="FEMS Microbiol. Lett.">
        <title>The genome of the Erwinia amylovora phage PhiEaH1 reveals greater diversity and broadens the applicability of phages for the treatment of fire blight.</title>
        <authorList>
            <person name="Meczker K."/>
            <person name="Domotor D."/>
            <person name="Vass J."/>
            <person name="Rakhely G."/>
            <person name="Schneider G."/>
            <person name="Kovacs T."/>
        </authorList>
    </citation>
    <scope>NUCLEOTIDE SEQUENCE [LARGE SCALE GENOMIC DNA]</scope>
</reference>
<evidence type="ECO:0000256" key="5">
    <source>
        <dbReference type="ARBA" id="ARBA00022727"/>
    </source>
</evidence>
<keyword evidence="8" id="KW-0067">ATP-binding</keyword>
<dbReference type="OrthoDB" id="28851at10239"/>
<dbReference type="GO" id="GO:0006235">
    <property type="term" value="P:dTTP biosynthetic process"/>
    <property type="evidence" value="ECO:0007669"/>
    <property type="project" value="UniProtKB-UniPathway"/>
</dbReference>